<dbReference type="InterPro" id="IPR013210">
    <property type="entry name" value="LRR_N_plant-typ"/>
</dbReference>
<keyword evidence="11 16" id="KW-0067">ATP-binding</keyword>
<accession>A0A8M8V1A8</accession>
<dbReference type="GO" id="GO:0006952">
    <property type="term" value="P:defense response"/>
    <property type="evidence" value="ECO:0007669"/>
    <property type="project" value="UniProtKB-ARBA"/>
</dbReference>
<evidence type="ECO:0000256" key="5">
    <source>
        <dbReference type="ARBA" id="ARBA00022679"/>
    </source>
</evidence>
<dbReference type="InterPro" id="IPR032675">
    <property type="entry name" value="LRR_dom_sf"/>
</dbReference>
<comment type="subcellular location">
    <subcellularLocation>
        <location evidence="1">Membrane</location>
        <topology evidence="1">Single-pass membrane protein</topology>
    </subcellularLocation>
</comment>
<dbReference type="Gene3D" id="3.80.10.10">
    <property type="entry name" value="Ribonuclease Inhibitor"/>
    <property type="match status" value="2"/>
</dbReference>
<keyword evidence="13 18" id="KW-0472">Membrane</keyword>
<keyword evidence="10" id="KW-0418">Kinase</keyword>
<sequence>MPGGTAESNRHSHRRPQRPPPRPPKERDKCLFCAIYILTTILVTAIGHVSAGDADVMAKLAKSISPTPAGWTGSSFCKWHGISCDSSGQVTSINLASESVSGTLPSELNQLSSLKSLSLQRNQLSGALPALPSSVEEVNLDENSFNSVPSGFLSGLTSLQAFSIMNNTDLPPWEIPVSLKDSNSLVSFNASMANIVGEIPDIFDSMLNFQTLRLSYNNMTGWLPVSFSKSSIENLWINNQAMGFSGTLHVLGMMTQLKTVWLHSNKFSGPIPDLSACTELSELELRNNFLTGVIPDSLTKLPKLQMVTLQNNKFQGPVPSFRRGVEANLGTTNNFCLSTPGPCDPRVTALLEAVGAMNSPMILAESWEGNDPCKAWKFITCEGGSVTAINFGKQNWIGIISPAYANLTTLKTLLLNDNKLEGVIPVSLASLKQLQTLDLSNNNISGKVPDFPSSTTVKVSGNEFIGKDIPLRSPLERSYGGNGADIQSASASKSSVSPWGIAIPVLVSALLIVVLGFLIYRRHRNKRTNSYDSVSKASEEGNSGKQLIDIDPNAKSSNSASSLSETYDGGNITIPIDILREATDNFNENNILGKGGFGVVYRGQLHDGTRIAVKRMESSFITDKGLNEFKSEIEVLTKVRHRNLVALHGFCNNDSERLLVYEYMPKGCLCEHLFQWKKTGSPPLTWNQRVIIALDVARGVEYLHSLAQQSFIHRDLKPSNILLGDDIRAKVSDFGLVKAAPDGNHSFETKLAGTFGYLAPEYAATGKVTTKVDVYAFGVILMEMITGRKALDDSLPEEKCHLVTWFRRLLNDKNAVRAAVDPTLSSTMDEEGFHKIWKVAELAGHCTVREPQHRPDMSHPVNVLSSLVEQWKPGAAGADEDDSFGIDVHMSLPQVLQKWKANDDSSSALTSDYFINGNSTSYSTTR</sequence>
<dbReference type="FunFam" id="3.80.10.10:FF:000129">
    <property type="entry name" value="Leucine-rich repeat receptor-like kinase"/>
    <property type="match status" value="1"/>
</dbReference>
<reference evidence="21" key="1">
    <citation type="submission" date="2025-08" db="UniProtKB">
        <authorList>
            <consortium name="RefSeq"/>
        </authorList>
    </citation>
    <scope>IDENTIFICATION</scope>
</reference>
<evidence type="ECO:0000256" key="11">
    <source>
        <dbReference type="ARBA" id="ARBA00022840"/>
    </source>
</evidence>
<keyword evidence="8" id="KW-0677">Repeat</keyword>
<comment type="similarity">
    <text evidence="2">Belongs to the protein kinase superfamily. Ser/Thr protein kinase family.</text>
</comment>
<dbReference type="GO" id="GO:0051707">
    <property type="term" value="P:response to other organism"/>
    <property type="evidence" value="ECO:0007669"/>
    <property type="project" value="UniProtKB-ARBA"/>
</dbReference>
<dbReference type="SUPFAM" id="SSF56112">
    <property type="entry name" value="Protein kinase-like (PK-like)"/>
    <property type="match status" value="1"/>
</dbReference>
<dbReference type="PROSITE" id="PS00108">
    <property type="entry name" value="PROTEIN_KINASE_ST"/>
    <property type="match status" value="1"/>
</dbReference>
<feature type="region of interest" description="Disordered" evidence="17">
    <location>
        <begin position="1"/>
        <end position="26"/>
    </location>
</feature>
<keyword evidence="20" id="KW-1185">Reference proteome</keyword>
<evidence type="ECO:0000259" key="19">
    <source>
        <dbReference type="PROSITE" id="PS50011"/>
    </source>
</evidence>
<feature type="compositionally biased region" description="Polar residues" evidence="17">
    <location>
        <begin position="529"/>
        <end position="545"/>
    </location>
</feature>
<feature type="transmembrane region" description="Helical" evidence="18">
    <location>
        <begin position="499"/>
        <end position="520"/>
    </location>
</feature>
<evidence type="ECO:0000256" key="16">
    <source>
        <dbReference type="PROSITE-ProRule" id="PRU10141"/>
    </source>
</evidence>
<dbReference type="FunFam" id="1.10.510.10:FF:000095">
    <property type="entry name" value="protein STRUBBELIG-RECEPTOR FAMILY 8"/>
    <property type="match status" value="1"/>
</dbReference>
<evidence type="ECO:0000256" key="15">
    <source>
        <dbReference type="ARBA" id="ARBA00023180"/>
    </source>
</evidence>
<dbReference type="SMART" id="SM00220">
    <property type="entry name" value="S_TKc"/>
    <property type="match status" value="1"/>
</dbReference>
<evidence type="ECO:0000313" key="21">
    <source>
        <dbReference type="RefSeq" id="XP_020552442.1"/>
    </source>
</evidence>
<keyword evidence="4" id="KW-0433">Leucine-rich repeat</keyword>
<dbReference type="GO" id="GO:0005524">
    <property type="term" value="F:ATP binding"/>
    <property type="evidence" value="ECO:0007669"/>
    <property type="project" value="UniProtKB-UniRule"/>
</dbReference>
<dbReference type="GeneID" id="105170540"/>
<evidence type="ECO:0000256" key="2">
    <source>
        <dbReference type="ARBA" id="ARBA00008684"/>
    </source>
</evidence>
<evidence type="ECO:0000256" key="3">
    <source>
        <dbReference type="ARBA" id="ARBA00022527"/>
    </source>
</evidence>
<evidence type="ECO:0000256" key="13">
    <source>
        <dbReference type="ARBA" id="ARBA00023136"/>
    </source>
</evidence>
<dbReference type="Gene3D" id="3.30.200.20">
    <property type="entry name" value="Phosphorylase Kinase, domain 1"/>
    <property type="match status" value="1"/>
</dbReference>
<dbReference type="CDD" id="cd14066">
    <property type="entry name" value="STKc_IRAK"/>
    <property type="match status" value="1"/>
</dbReference>
<dbReference type="Gene3D" id="1.10.510.10">
    <property type="entry name" value="Transferase(Phosphotransferase) domain 1"/>
    <property type="match status" value="1"/>
</dbReference>
<dbReference type="Proteomes" id="UP000504604">
    <property type="component" value="Linkage group LG9"/>
</dbReference>
<keyword evidence="7" id="KW-0732">Signal</keyword>
<dbReference type="InterPro" id="IPR001611">
    <property type="entry name" value="Leu-rich_rpt"/>
</dbReference>
<dbReference type="Pfam" id="PF00069">
    <property type="entry name" value="Pkinase"/>
    <property type="match status" value="1"/>
</dbReference>
<evidence type="ECO:0000256" key="9">
    <source>
        <dbReference type="ARBA" id="ARBA00022741"/>
    </source>
</evidence>
<evidence type="ECO:0000256" key="6">
    <source>
        <dbReference type="ARBA" id="ARBA00022692"/>
    </source>
</evidence>
<feature type="transmembrane region" description="Helical" evidence="18">
    <location>
        <begin position="30"/>
        <end position="51"/>
    </location>
</feature>
<name>A0A8M8V1A8_SESIN</name>
<evidence type="ECO:0000256" key="4">
    <source>
        <dbReference type="ARBA" id="ARBA00022614"/>
    </source>
</evidence>
<evidence type="ECO:0000313" key="20">
    <source>
        <dbReference type="Proteomes" id="UP000504604"/>
    </source>
</evidence>
<keyword evidence="5" id="KW-0808">Transferase</keyword>
<evidence type="ECO:0000256" key="7">
    <source>
        <dbReference type="ARBA" id="ARBA00022729"/>
    </source>
</evidence>
<evidence type="ECO:0000256" key="14">
    <source>
        <dbReference type="ARBA" id="ARBA00023170"/>
    </source>
</evidence>
<dbReference type="PANTHER" id="PTHR47986:SF9">
    <property type="entry name" value="RECEPTOR-LIKE KINASE TMK4"/>
    <property type="match status" value="1"/>
</dbReference>
<proteinExistence type="inferred from homology"/>
<protein>
    <submittedName>
        <fullName evidence="21">Receptor-like kinase TMK4</fullName>
    </submittedName>
</protein>
<evidence type="ECO:0000256" key="10">
    <source>
        <dbReference type="ARBA" id="ARBA00022777"/>
    </source>
</evidence>
<keyword evidence="9 16" id="KW-0547">Nucleotide-binding</keyword>
<keyword evidence="3" id="KW-0723">Serine/threonine-protein kinase</keyword>
<dbReference type="PROSITE" id="PS50011">
    <property type="entry name" value="PROTEIN_KINASE_DOM"/>
    <property type="match status" value="1"/>
</dbReference>
<feature type="domain" description="Protein kinase" evidence="19">
    <location>
        <begin position="586"/>
        <end position="868"/>
    </location>
</feature>
<evidence type="ECO:0000256" key="8">
    <source>
        <dbReference type="ARBA" id="ARBA00022737"/>
    </source>
</evidence>
<dbReference type="RefSeq" id="XP_020552442.1">
    <property type="nucleotide sequence ID" value="XM_020696783.1"/>
</dbReference>
<dbReference type="GO" id="GO:0004674">
    <property type="term" value="F:protein serine/threonine kinase activity"/>
    <property type="evidence" value="ECO:0007669"/>
    <property type="project" value="UniProtKB-KW"/>
</dbReference>
<keyword evidence="12 18" id="KW-1133">Transmembrane helix</keyword>
<dbReference type="Pfam" id="PF08263">
    <property type="entry name" value="LRRNT_2"/>
    <property type="match status" value="2"/>
</dbReference>
<dbReference type="InterPro" id="IPR017441">
    <property type="entry name" value="Protein_kinase_ATP_BS"/>
</dbReference>
<feature type="region of interest" description="Disordered" evidence="17">
    <location>
        <begin position="529"/>
        <end position="564"/>
    </location>
</feature>
<gene>
    <name evidence="21" type="primary">LOC105170540</name>
</gene>
<keyword evidence="14" id="KW-0675">Receptor</keyword>
<dbReference type="PANTHER" id="PTHR47986">
    <property type="entry name" value="OSJNBA0070M12.3 PROTEIN"/>
    <property type="match status" value="1"/>
</dbReference>
<organism evidence="20 21">
    <name type="scientific">Sesamum indicum</name>
    <name type="common">Oriental sesame</name>
    <name type="synonym">Sesamum orientale</name>
    <dbReference type="NCBI Taxonomy" id="4182"/>
    <lineage>
        <taxon>Eukaryota</taxon>
        <taxon>Viridiplantae</taxon>
        <taxon>Streptophyta</taxon>
        <taxon>Embryophyta</taxon>
        <taxon>Tracheophyta</taxon>
        <taxon>Spermatophyta</taxon>
        <taxon>Magnoliopsida</taxon>
        <taxon>eudicotyledons</taxon>
        <taxon>Gunneridae</taxon>
        <taxon>Pentapetalae</taxon>
        <taxon>asterids</taxon>
        <taxon>lamiids</taxon>
        <taxon>Lamiales</taxon>
        <taxon>Pedaliaceae</taxon>
        <taxon>Sesamum</taxon>
    </lineage>
</organism>
<dbReference type="FunFam" id="3.30.200.20:FF:000039">
    <property type="entry name" value="receptor-like protein kinase FERONIA"/>
    <property type="match status" value="1"/>
</dbReference>
<feature type="binding site" evidence="16">
    <location>
        <position position="614"/>
    </location>
    <ligand>
        <name>ATP</name>
        <dbReference type="ChEBI" id="CHEBI:30616"/>
    </ligand>
</feature>
<dbReference type="AlphaFoldDB" id="A0A8M8V1A8"/>
<dbReference type="KEGG" id="sind:105170540"/>
<feature type="compositionally biased region" description="Low complexity" evidence="17">
    <location>
        <begin position="553"/>
        <end position="564"/>
    </location>
</feature>
<dbReference type="InterPro" id="IPR052422">
    <property type="entry name" value="Auxin_Ser/Thr_Kinase"/>
</dbReference>
<evidence type="ECO:0000256" key="17">
    <source>
        <dbReference type="SAM" id="MobiDB-lite"/>
    </source>
</evidence>
<dbReference type="Pfam" id="PF00560">
    <property type="entry name" value="LRR_1"/>
    <property type="match status" value="1"/>
</dbReference>
<evidence type="ECO:0000256" key="18">
    <source>
        <dbReference type="SAM" id="Phobius"/>
    </source>
</evidence>
<dbReference type="InterPro" id="IPR011009">
    <property type="entry name" value="Kinase-like_dom_sf"/>
</dbReference>
<dbReference type="Pfam" id="PF13855">
    <property type="entry name" value="LRR_8"/>
    <property type="match status" value="1"/>
</dbReference>
<dbReference type="SMART" id="SM00369">
    <property type="entry name" value="LRR_TYP"/>
    <property type="match status" value="4"/>
</dbReference>
<evidence type="ECO:0000256" key="12">
    <source>
        <dbReference type="ARBA" id="ARBA00022989"/>
    </source>
</evidence>
<keyword evidence="6 18" id="KW-0812">Transmembrane</keyword>
<dbReference type="PROSITE" id="PS00107">
    <property type="entry name" value="PROTEIN_KINASE_ATP"/>
    <property type="match status" value="1"/>
</dbReference>
<dbReference type="InterPro" id="IPR000719">
    <property type="entry name" value="Prot_kinase_dom"/>
</dbReference>
<dbReference type="GO" id="GO:0016020">
    <property type="term" value="C:membrane"/>
    <property type="evidence" value="ECO:0007669"/>
    <property type="project" value="UniProtKB-SubCell"/>
</dbReference>
<dbReference type="FunFam" id="3.80.10.10:FF:000190">
    <property type="entry name" value="Receptor-like kinase TMK4"/>
    <property type="match status" value="1"/>
</dbReference>
<keyword evidence="15" id="KW-0325">Glycoprotein</keyword>
<dbReference type="PROSITE" id="PS51450">
    <property type="entry name" value="LRR"/>
    <property type="match status" value="1"/>
</dbReference>
<dbReference type="InterPro" id="IPR008271">
    <property type="entry name" value="Ser/Thr_kinase_AS"/>
</dbReference>
<dbReference type="SUPFAM" id="SSF52058">
    <property type="entry name" value="L domain-like"/>
    <property type="match status" value="1"/>
</dbReference>
<evidence type="ECO:0000256" key="1">
    <source>
        <dbReference type="ARBA" id="ARBA00004167"/>
    </source>
</evidence>
<dbReference type="InterPro" id="IPR003591">
    <property type="entry name" value="Leu-rich_rpt_typical-subtyp"/>
</dbReference>
<dbReference type="OrthoDB" id="978612at2759"/>